<dbReference type="GO" id="GO:0016787">
    <property type="term" value="F:hydrolase activity"/>
    <property type="evidence" value="ECO:0007669"/>
    <property type="project" value="InterPro"/>
</dbReference>
<dbReference type="RefSeq" id="WP_120188108.1">
    <property type="nucleotide sequence ID" value="NZ_MCHY01000002.1"/>
</dbReference>
<comment type="caution">
    <text evidence="4">The sequence shown here is derived from an EMBL/GenBank/DDBJ whole genome shotgun (WGS) entry which is preliminary data.</text>
</comment>
<evidence type="ECO:0008006" key="6">
    <source>
        <dbReference type="Google" id="ProtNLM"/>
    </source>
</evidence>
<dbReference type="EMBL" id="MCHY01000002">
    <property type="protein sequence ID" value="RKD26821.1"/>
    <property type="molecule type" value="Genomic_DNA"/>
</dbReference>
<dbReference type="Proteomes" id="UP000284219">
    <property type="component" value="Unassembled WGS sequence"/>
</dbReference>
<dbReference type="Gene3D" id="1.10.10.2520">
    <property type="entry name" value="Cell wall hydrolase SleB, domain 1"/>
    <property type="match status" value="1"/>
</dbReference>
<dbReference type="Pfam" id="PF07486">
    <property type="entry name" value="Hydrolase_2"/>
    <property type="match status" value="1"/>
</dbReference>
<gene>
    <name evidence="4" type="ORF">BEP19_16640</name>
</gene>
<accession>A0A419SQV4</accession>
<name>A0A419SQV4_9BACL</name>
<sequence>MRCFRRFISAALFALLALNLTPADAKEIGLFIQEQPVSFNGAPPFIKNGTTMVPLRTVTESFGLKLDWDQSTRSIQLTGANVHIKLTIDEPRGEVNRKQITLPQPPTIVSDRTYVPLRFVGEQLNKSVEWEPEQSNIFISNSQFESDQYWLAKLVEAEASGEPYQGKVAVAAVVINRSKSPFFPKSIKSVIFERQQFTPVHTRRIYAMQAKTDTVKAVSEALNGVDPTNGALYFHNPQKSNNRFLAGRSTTSVIGNHRFAR</sequence>
<dbReference type="OrthoDB" id="9785345at2"/>
<dbReference type="SUPFAM" id="SSF55383">
    <property type="entry name" value="Copper amine oxidase, domain N"/>
    <property type="match status" value="1"/>
</dbReference>
<evidence type="ECO:0000259" key="3">
    <source>
        <dbReference type="Pfam" id="PF07833"/>
    </source>
</evidence>
<dbReference type="Gene3D" id="3.30.457.10">
    <property type="entry name" value="Copper amine oxidase-like, N-terminal domain"/>
    <property type="match status" value="1"/>
</dbReference>
<feature type="signal peptide" evidence="1">
    <location>
        <begin position="1"/>
        <end position="25"/>
    </location>
</feature>
<organism evidence="4 5">
    <name type="scientific">Ammoniphilus oxalaticus</name>
    <dbReference type="NCBI Taxonomy" id="66863"/>
    <lineage>
        <taxon>Bacteria</taxon>
        <taxon>Bacillati</taxon>
        <taxon>Bacillota</taxon>
        <taxon>Bacilli</taxon>
        <taxon>Bacillales</taxon>
        <taxon>Paenibacillaceae</taxon>
        <taxon>Aneurinibacillus group</taxon>
        <taxon>Ammoniphilus</taxon>
    </lineage>
</organism>
<reference evidence="4 5" key="1">
    <citation type="submission" date="2016-08" db="EMBL/GenBank/DDBJ databases">
        <title>Novel Firmicute Genomes.</title>
        <authorList>
            <person name="Poppleton D.I."/>
            <person name="Gribaldo S."/>
        </authorList>
    </citation>
    <scope>NUCLEOTIDE SEQUENCE [LARGE SCALE GENOMIC DNA]</scope>
    <source>
        <strain evidence="4 5">RAOx-1</strain>
    </source>
</reference>
<proteinExistence type="predicted"/>
<protein>
    <recommendedName>
        <fullName evidence="6">Copper amine oxidase</fullName>
    </recommendedName>
</protein>
<evidence type="ECO:0000259" key="2">
    <source>
        <dbReference type="Pfam" id="PF07486"/>
    </source>
</evidence>
<keyword evidence="1" id="KW-0732">Signal</keyword>
<dbReference type="InterPro" id="IPR011105">
    <property type="entry name" value="Cell_wall_hydrolase_SleB"/>
</dbReference>
<evidence type="ECO:0000313" key="5">
    <source>
        <dbReference type="Proteomes" id="UP000284219"/>
    </source>
</evidence>
<dbReference type="Gene3D" id="6.20.240.60">
    <property type="match status" value="1"/>
</dbReference>
<feature type="domain" description="Copper amine oxidase-like N-terminal" evidence="3">
    <location>
        <begin position="32"/>
        <end position="139"/>
    </location>
</feature>
<keyword evidence="5" id="KW-1185">Reference proteome</keyword>
<feature type="chain" id="PRO_5019564969" description="Copper amine oxidase" evidence="1">
    <location>
        <begin position="26"/>
        <end position="261"/>
    </location>
</feature>
<dbReference type="InterPro" id="IPR042047">
    <property type="entry name" value="SleB_dom1"/>
</dbReference>
<evidence type="ECO:0000256" key="1">
    <source>
        <dbReference type="SAM" id="SignalP"/>
    </source>
</evidence>
<evidence type="ECO:0000313" key="4">
    <source>
        <dbReference type="EMBL" id="RKD26821.1"/>
    </source>
</evidence>
<dbReference type="InterPro" id="IPR012854">
    <property type="entry name" value="Cu_amine_oxidase-like_N"/>
</dbReference>
<dbReference type="InterPro" id="IPR036582">
    <property type="entry name" value="Mao_N_sf"/>
</dbReference>
<dbReference type="AlphaFoldDB" id="A0A419SQV4"/>
<dbReference type="Pfam" id="PF07833">
    <property type="entry name" value="Cu_amine_oxidN1"/>
    <property type="match status" value="1"/>
</dbReference>
<feature type="domain" description="Cell wall hydrolase SleB" evidence="2">
    <location>
        <begin position="161"/>
        <end position="260"/>
    </location>
</feature>